<comment type="similarity">
    <text evidence="1">Belongs to the GMC oxidoreductase family.</text>
</comment>
<proteinExistence type="inferred from homology"/>
<name>A0AAV9T1S1_9PEZI</name>
<comment type="caution">
    <text evidence="5">The sequence shown here is derived from an EMBL/GenBank/DDBJ whole genome shotgun (WGS) entry which is preliminary data.</text>
</comment>
<dbReference type="PROSITE" id="PS00624">
    <property type="entry name" value="GMC_OXRED_2"/>
    <property type="match status" value="1"/>
</dbReference>
<dbReference type="Pfam" id="PF00732">
    <property type="entry name" value="GMC_oxred_N"/>
    <property type="match status" value="1"/>
</dbReference>
<evidence type="ECO:0000313" key="6">
    <source>
        <dbReference type="Proteomes" id="UP001327957"/>
    </source>
</evidence>
<protein>
    <submittedName>
        <fullName evidence="5">Alcohol dehydrogenase protein</fullName>
    </submittedName>
</protein>
<dbReference type="Gene3D" id="3.30.560.10">
    <property type="entry name" value="Glucose Oxidase, domain 3"/>
    <property type="match status" value="1"/>
</dbReference>
<feature type="domain" description="Glucose-methanol-choline oxidoreductase N-terminal" evidence="4">
    <location>
        <begin position="343"/>
        <end position="357"/>
    </location>
</feature>
<dbReference type="PANTHER" id="PTHR11552">
    <property type="entry name" value="GLUCOSE-METHANOL-CHOLINE GMC OXIDOREDUCTASE"/>
    <property type="match status" value="1"/>
</dbReference>
<sequence>MFGGYPKLALVALAAGAVSAQEVYDYIVVGSGPGGGPVAANLARAGYKTLLLEAGEDRADDPIWGSIANNYAAVNSPLARWDFFVQHTDDPELQDRYERQTYRTTNGSFYTGVDPPPGAERLGIWYPRGTSLGGCAMNNAAISTLPPDADWEIVVNRTGDQTWSPDSMRQHFINIERNEWLPRGTPGHGFDGWLRINTRNNSWTEQPNNVLRIMHGLANATDQDTNNIPELVIRDVNAASPDRDQQTGFYGMSLHIHANGTRSGSNSYIRDTLNDPAGYPLTVQTNSFVTRVLFDQSGPVPVANGVEVLRGSAVYRADPRWTPENRGELTTVRATREVIVSGGAFNSPQILKHSGIGPAAELERFNITVVKDLPGVGENMAENYEAGVLGLAGDDINLNAGQTGLLLKTPTETGDRNIHAWCGAFALEGFWPGMPNYYGPRQYMCAMAHMQPRSRAGSVRLRSSDPTDTPEINFRFWETGGEEDLRELVDAVNIMRRGFLAAGDPVTPWNELHPCHGDTATNCTDEAQLEYFRHQSFGHHATSTCAIGAADDPMAVVDSKFRVHGVQNLRVVDGSVFPHVPGAFPVLPTFIIADKASGDILEAARNCKA</sequence>
<evidence type="ECO:0000313" key="5">
    <source>
        <dbReference type="EMBL" id="KAK6211458.1"/>
    </source>
</evidence>
<keyword evidence="6" id="KW-1185">Reference proteome</keyword>
<dbReference type="InterPro" id="IPR007867">
    <property type="entry name" value="GMC_OxRtase_C"/>
</dbReference>
<dbReference type="InterPro" id="IPR012132">
    <property type="entry name" value="GMC_OxRdtase"/>
</dbReference>
<keyword evidence="3" id="KW-0732">Signal</keyword>
<gene>
    <name evidence="5" type="ORF">QIS74_10722</name>
</gene>
<comment type="cofactor">
    <cofactor evidence="2">
        <name>FAD</name>
        <dbReference type="ChEBI" id="CHEBI:57692"/>
    </cofactor>
</comment>
<feature type="binding site" evidence="2">
    <location>
        <position position="574"/>
    </location>
    <ligand>
        <name>FAD</name>
        <dbReference type="ChEBI" id="CHEBI:57692"/>
    </ligand>
</feature>
<dbReference type="EMBL" id="JASAOK010000046">
    <property type="protein sequence ID" value="KAK6211458.1"/>
    <property type="molecule type" value="Genomic_DNA"/>
</dbReference>
<dbReference type="PANTHER" id="PTHR11552:SF80">
    <property type="entry name" value="GMC OXIDOREDUCTASE"/>
    <property type="match status" value="1"/>
</dbReference>
<dbReference type="Gene3D" id="3.50.50.60">
    <property type="entry name" value="FAD/NAD(P)-binding domain"/>
    <property type="match status" value="2"/>
</dbReference>
<dbReference type="AlphaFoldDB" id="A0AAV9T1S1"/>
<dbReference type="SUPFAM" id="SSF51905">
    <property type="entry name" value="FAD/NAD(P)-binding domain"/>
    <property type="match status" value="1"/>
</dbReference>
<feature type="chain" id="PRO_5043664822" evidence="3">
    <location>
        <begin position="21"/>
        <end position="609"/>
    </location>
</feature>
<dbReference type="InterPro" id="IPR000172">
    <property type="entry name" value="GMC_OxRdtase_N"/>
</dbReference>
<dbReference type="InterPro" id="IPR036188">
    <property type="entry name" value="FAD/NAD-bd_sf"/>
</dbReference>
<evidence type="ECO:0000256" key="1">
    <source>
        <dbReference type="ARBA" id="ARBA00010790"/>
    </source>
</evidence>
<reference evidence="5 6" key="1">
    <citation type="submission" date="2023-04" db="EMBL/GenBank/DDBJ databases">
        <title>Colletotrichum tabacum stain YC1 causing leaf anthracnose on Nicotiana tabacum(L.) cv.</title>
        <authorList>
            <person name="Ji Z."/>
            <person name="Wang M."/>
            <person name="Zhang J."/>
            <person name="Wang N."/>
            <person name="Zhou Z."/>
        </authorList>
    </citation>
    <scope>NUCLEOTIDE SEQUENCE [LARGE SCALE GENOMIC DNA]</scope>
    <source>
        <strain evidence="5 6">YC1</strain>
    </source>
</reference>
<evidence type="ECO:0000256" key="2">
    <source>
        <dbReference type="PIRSR" id="PIRSR000137-2"/>
    </source>
</evidence>
<dbReference type="GO" id="GO:0050660">
    <property type="term" value="F:flavin adenine dinucleotide binding"/>
    <property type="evidence" value="ECO:0007669"/>
    <property type="project" value="InterPro"/>
</dbReference>
<dbReference type="Proteomes" id="UP001327957">
    <property type="component" value="Unassembled WGS sequence"/>
</dbReference>
<dbReference type="Pfam" id="PF05199">
    <property type="entry name" value="GMC_oxred_C"/>
    <property type="match status" value="1"/>
</dbReference>
<accession>A0AAV9T1S1</accession>
<feature type="signal peptide" evidence="3">
    <location>
        <begin position="1"/>
        <end position="20"/>
    </location>
</feature>
<evidence type="ECO:0000256" key="3">
    <source>
        <dbReference type="SAM" id="SignalP"/>
    </source>
</evidence>
<evidence type="ECO:0000259" key="4">
    <source>
        <dbReference type="PROSITE" id="PS00624"/>
    </source>
</evidence>
<keyword evidence="2" id="KW-0274">FAD</keyword>
<dbReference type="GO" id="GO:0016614">
    <property type="term" value="F:oxidoreductase activity, acting on CH-OH group of donors"/>
    <property type="evidence" value="ECO:0007669"/>
    <property type="project" value="InterPro"/>
</dbReference>
<dbReference type="PIRSF" id="PIRSF000137">
    <property type="entry name" value="Alcohol_oxidase"/>
    <property type="match status" value="1"/>
</dbReference>
<keyword evidence="2" id="KW-0285">Flavoprotein</keyword>
<dbReference type="SUPFAM" id="SSF54373">
    <property type="entry name" value="FAD-linked reductases, C-terminal domain"/>
    <property type="match status" value="1"/>
</dbReference>
<feature type="binding site" evidence="2">
    <location>
        <position position="289"/>
    </location>
    <ligand>
        <name>FAD</name>
        <dbReference type="ChEBI" id="CHEBI:57692"/>
    </ligand>
</feature>
<organism evidence="5 6">
    <name type="scientific">Colletotrichum tabaci</name>
    <dbReference type="NCBI Taxonomy" id="1209068"/>
    <lineage>
        <taxon>Eukaryota</taxon>
        <taxon>Fungi</taxon>
        <taxon>Dikarya</taxon>
        <taxon>Ascomycota</taxon>
        <taxon>Pezizomycotina</taxon>
        <taxon>Sordariomycetes</taxon>
        <taxon>Hypocreomycetidae</taxon>
        <taxon>Glomerellales</taxon>
        <taxon>Glomerellaceae</taxon>
        <taxon>Colletotrichum</taxon>
        <taxon>Colletotrichum destructivum species complex</taxon>
    </lineage>
</organism>